<proteinExistence type="predicted"/>
<gene>
    <name evidence="2" type="ORF">HPB48_016863</name>
</gene>
<dbReference type="VEuPathDB" id="VectorBase:HLOH_047387"/>
<organism evidence="2 3">
    <name type="scientific">Haemaphysalis longicornis</name>
    <name type="common">Bush tick</name>
    <dbReference type="NCBI Taxonomy" id="44386"/>
    <lineage>
        <taxon>Eukaryota</taxon>
        <taxon>Metazoa</taxon>
        <taxon>Ecdysozoa</taxon>
        <taxon>Arthropoda</taxon>
        <taxon>Chelicerata</taxon>
        <taxon>Arachnida</taxon>
        <taxon>Acari</taxon>
        <taxon>Parasitiformes</taxon>
        <taxon>Ixodida</taxon>
        <taxon>Ixodoidea</taxon>
        <taxon>Ixodidae</taxon>
        <taxon>Haemaphysalinae</taxon>
        <taxon>Haemaphysalis</taxon>
    </lineage>
</organism>
<evidence type="ECO:0000313" key="2">
    <source>
        <dbReference type="EMBL" id="KAH9379436.1"/>
    </source>
</evidence>
<protein>
    <submittedName>
        <fullName evidence="2">Uncharacterized protein</fullName>
    </submittedName>
</protein>
<sequence length="457" mass="50610">MKRVILVSLFVFGCRTLTGFSVMLVSFLASAFRARKLSLLGVNSDGGDFGFLMKPFLSTRTRLAHSEEINEKIKEGLAQKTAVEADALQLRAGIQLELCTFACLPRGDERAEKAPAISRLYTPGPFDSFDLKGSRRSLIESEVAATPGTGANGGWQEGFSCVPSETSIGTEATIVSEKGTAASLGSQVIQAGFDLVTEVGGAEPGAEFLEQAGPLSETESLEVDQSTRKKEQDRAVVQEKVGADKKGMRSPTKQSRTDFSEKEHEFYRELSEKGEKDCVRRRRAGVSERSHSKKSELLVPSRKILRFRRLGQTASLLITIEGPSLPRHAVLCSTVFRLYPPRPNSQQCLHCFRLEHRTLVCPNLNVFLRCATCGTKFPPDQSPSDTRHDCEPRCVNCSGEHPATDPNCPARDEATKVLRERTRTLRRRYMKNPRATSIDFFSQRLACFSPRLIGLNF</sequence>
<feature type="compositionally biased region" description="Basic and acidic residues" evidence="1">
    <location>
        <begin position="225"/>
        <end position="247"/>
    </location>
</feature>
<feature type="region of interest" description="Disordered" evidence="1">
    <location>
        <begin position="208"/>
        <end position="261"/>
    </location>
</feature>
<reference evidence="2 3" key="1">
    <citation type="journal article" date="2020" name="Cell">
        <title>Large-Scale Comparative Analyses of Tick Genomes Elucidate Their Genetic Diversity and Vector Capacities.</title>
        <authorList>
            <consortium name="Tick Genome and Microbiome Consortium (TIGMIC)"/>
            <person name="Jia N."/>
            <person name="Wang J."/>
            <person name="Shi W."/>
            <person name="Du L."/>
            <person name="Sun Y."/>
            <person name="Zhan W."/>
            <person name="Jiang J.F."/>
            <person name="Wang Q."/>
            <person name="Zhang B."/>
            <person name="Ji P."/>
            <person name="Bell-Sakyi L."/>
            <person name="Cui X.M."/>
            <person name="Yuan T.T."/>
            <person name="Jiang B.G."/>
            <person name="Yang W.F."/>
            <person name="Lam T.T."/>
            <person name="Chang Q.C."/>
            <person name="Ding S.J."/>
            <person name="Wang X.J."/>
            <person name="Zhu J.G."/>
            <person name="Ruan X.D."/>
            <person name="Zhao L."/>
            <person name="Wei J.T."/>
            <person name="Ye R.Z."/>
            <person name="Que T.C."/>
            <person name="Du C.H."/>
            <person name="Zhou Y.H."/>
            <person name="Cheng J.X."/>
            <person name="Dai P.F."/>
            <person name="Guo W.B."/>
            <person name="Han X.H."/>
            <person name="Huang E.J."/>
            <person name="Li L.F."/>
            <person name="Wei W."/>
            <person name="Gao Y.C."/>
            <person name="Liu J.Z."/>
            <person name="Shao H.Z."/>
            <person name="Wang X."/>
            <person name="Wang C.C."/>
            <person name="Yang T.C."/>
            <person name="Huo Q.B."/>
            <person name="Li W."/>
            <person name="Chen H.Y."/>
            <person name="Chen S.E."/>
            <person name="Zhou L.G."/>
            <person name="Ni X.B."/>
            <person name="Tian J.H."/>
            <person name="Sheng Y."/>
            <person name="Liu T."/>
            <person name="Pan Y.S."/>
            <person name="Xia L.Y."/>
            <person name="Li J."/>
            <person name="Zhao F."/>
            <person name="Cao W.C."/>
        </authorList>
    </citation>
    <scope>NUCLEOTIDE SEQUENCE [LARGE SCALE GENOMIC DNA]</scope>
    <source>
        <strain evidence="2">HaeL-2018</strain>
    </source>
</reference>
<comment type="caution">
    <text evidence="2">The sequence shown here is derived from an EMBL/GenBank/DDBJ whole genome shotgun (WGS) entry which is preliminary data.</text>
</comment>
<dbReference type="AlphaFoldDB" id="A0A9J6GYI9"/>
<keyword evidence="3" id="KW-1185">Reference proteome</keyword>
<dbReference type="EMBL" id="JABSTR010000010">
    <property type="protein sequence ID" value="KAH9379436.1"/>
    <property type="molecule type" value="Genomic_DNA"/>
</dbReference>
<evidence type="ECO:0000256" key="1">
    <source>
        <dbReference type="SAM" id="MobiDB-lite"/>
    </source>
</evidence>
<name>A0A9J6GYI9_HAELO</name>
<dbReference type="Proteomes" id="UP000821853">
    <property type="component" value="Chromosome 8"/>
</dbReference>
<accession>A0A9J6GYI9</accession>
<evidence type="ECO:0000313" key="3">
    <source>
        <dbReference type="Proteomes" id="UP000821853"/>
    </source>
</evidence>